<gene>
    <name evidence="7" type="ORF">Ptr86124_009893</name>
</gene>
<evidence type="ECO:0000256" key="6">
    <source>
        <dbReference type="SAM" id="MobiDB-lite"/>
    </source>
</evidence>
<keyword evidence="8" id="KW-1185">Reference proteome</keyword>
<keyword evidence="2" id="KW-0479">Metal-binding</keyword>
<evidence type="ECO:0000256" key="1">
    <source>
        <dbReference type="ARBA" id="ARBA00004123"/>
    </source>
</evidence>
<evidence type="ECO:0000256" key="2">
    <source>
        <dbReference type="ARBA" id="ARBA00022723"/>
    </source>
</evidence>
<evidence type="ECO:0000256" key="5">
    <source>
        <dbReference type="ARBA" id="ARBA00023242"/>
    </source>
</evidence>
<dbReference type="PANTHER" id="PTHR46481">
    <property type="entry name" value="ZINC FINGER BED DOMAIN-CONTAINING PROTEIN 4"/>
    <property type="match status" value="1"/>
</dbReference>
<dbReference type="GO" id="GO:0005634">
    <property type="term" value="C:nucleus"/>
    <property type="evidence" value="ECO:0007669"/>
    <property type="project" value="UniProtKB-SubCell"/>
</dbReference>
<feature type="compositionally biased region" description="Polar residues" evidence="6">
    <location>
        <begin position="28"/>
        <end position="38"/>
    </location>
</feature>
<keyword evidence="3" id="KW-0863">Zinc-finger</keyword>
<evidence type="ECO:0000256" key="3">
    <source>
        <dbReference type="ARBA" id="ARBA00022771"/>
    </source>
</evidence>
<dbReference type="AlphaFoldDB" id="A0A922N553"/>
<evidence type="ECO:0000313" key="7">
    <source>
        <dbReference type="EMBL" id="KAI1511489.1"/>
    </source>
</evidence>
<accession>A0A922N553</accession>
<name>A0A922N553_9PLEO</name>
<sequence length="696" mass="77789">MAGRKRVSNGSIAAKAPPKKRARVAPSGSASQPISIGDTQQPSPSLSTPPTPSPPPPPQASYVSTFESQLRDSRPEAEIVAPFEGSEEATVVSSNTADEALTHMDEALDGDFEDNYEGIDWDRLPRFIKPPTTSRRTPSWIYRHGYRVVLRSDMTTTYFICKFCHIHKYIDAGLAGVYPSAATTAAARHLCENRPGHSHTPPGKLRVACDSPLRRMLMTGVSVPQVVANELSNFNVQRFRLAAVAWLVDNNQSISEFEKSAFREMIAAANPQAEAALWQSHRSVSVYVMRLYNHLLPRIVLALSEAASKIHVSFDGWTTKGGKKGYLGIVAHFVNRLGKLIDLPIALPQLMGPHSGENMAEIVYSTLQKFGVTARTIGYFVLDNAYNNDTTITALASKFGFNAAHRRLRCGPHTLNLIGQTLLWGVDGDAYDNNVGEAVELDEEHQLMKEWRSDGPLGILLAVINHIKTPQQYELFESFQRLAHKELSTADDDIKILQPIKPVVTRWNSYYSCFERAAKLQPAVNAYANYHISDTKLRVERAIEQGNKVPKTPTWMKSDGLTAHDWQVITEYIDILGPLKTATKRLEGHSQGSFGLVAEIIPVFEVLLHKLEQQLEKFDSVNHEEHAEAPEDHLAINLRAALIKAREYYSKLDETPAYYAATILHPRYKLFCDTVWAEKPEWLSLNNRNFDALWAE</sequence>
<proteinExistence type="predicted"/>
<dbReference type="SUPFAM" id="SSF53098">
    <property type="entry name" value="Ribonuclease H-like"/>
    <property type="match status" value="1"/>
</dbReference>
<dbReference type="EMBL" id="NRDI02000014">
    <property type="protein sequence ID" value="KAI1511489.1"/>
    <property type="molecule type" value="Genomic_DNA"/>
</dbReference>
<reference evidence="8" key="1">
    <citation type="journal article" date="2022" name="Microb. Genom.">
        <title>A global pangenome for the wheat fungal pathogen Pyrenophora tritici-repentis and prediction of effector protein structural homology.</title>
        <authorList>
            <person name="Moolhuijzen P.M."/>
            <person name="See P.T."/>
            <person name="Shi G."/>
            <person name="Powell H.R."/>
            <person name="Cockram J."/>
            <person name="Jorgensen L.N."/>
            <person name="Benslimane H."/>
            <person name="Strelkov S.E."/>
            <person name="Turner J."/>
            <person name="Liu Z."/>
            <person name="Moffat C.S."/>
        </authorList>
    </citation>
    <scope>NUCLEOTIDE SEQUENCE [LARGE SCALE GENOMIC DNA]</scope>
</reference>
<comment type="subcellular location">
    <subcellularLocation>
        <location evidence="1">Nucleus</location>
    </subcellularLocation>
</comment>
<evidence type="ECO:0000256" key="4">
    <source>
        <dbReference type="ARBA" id="ARBA00022833"/>
    </source>
</evidence>
<keyword evidence="4" id="KW-0862">Zinc</keyword>
<organism evidence="7 8">
    <name type="scientific">Pyrenophora tritici-repentis</name>
    <dbReference type="NCBI Taxonomy" id="45151"/>
    <lineage>
        <taxon>Eukaryota</taxon>
        <taxon>Fungi</taxon>
        <taxon>Dikarya</taxon>
        <taxon>Ascomycota</taxon>
        <taxon>Pezizomycotina</taxon>
        <taxon>Dothideomycetes</taxon>
        <taxon>Pleosporomycetidae</taxon>
        <taxon>Pleosporales</taxon>
        <taxon>Pleosporineae</taxon>
        <taxon>Pleosporaceae</taxon>
        <taxon>Pyrenophora</taxon>
    </lineage>
</organism>
<dbReference type="PANTHER" id="PTHR46481:SF10">
    <property type="entry name" value="ZINC FINGER BED DOMAIN-CONTAINING PROTEIN 39"/>
    <property type="match status" value="1"/>
</dbReference>
<dbReference type="Proteomes" id="UP000249757">
    <property type="component" value="Unassembled WGS sequence"/>
</dbReference>
<keyword evidence="5" id="KW-0539">Nucleus</keyword>
<feature type="region of interest" description="Disordered" evidence="6">
    <location>
        <begin position="1"/>
        <end position="75"/>
    </location>
</feature>
<dbReference type="GO" id="GO:0008270">
    <property type="term" value="F:zinc ion binding"/>
    <property type="evidence" value="ECO:0007669"/>
    <property type="project" value="UniProtKB-KW"/>
</dbReference>
<dbReference type="InterPro" id="IPR012337">
    <property type="entry name" value="RNaseH-like_sf"/>
</dbReference>
<evidence type="ECO:0000313" key="8">
    <source>
        <dbReference type="Proteomes" id="UP000249757"/>
    </source>
</evidence>
<comment type="caution">
    <text evidence="7">The sequence shown here is derived from an EMBL/GenBank/DDBJ whole genome shotgun (WGS) entry which is preliminary data.</text>
</comment>
<feature type="compositionally biased region" description="Pro residues" evidence="6">
    <location>
        <begin position="47"/>
        <end position="59"/>
    </location>
</feature>
<protein>
    <recommendedName>
        <fullName evidence="9">Dimer-Tnp-hAT domain-containing protein</fullName>
    </recommendedName>
</protein>
<evidence type="ECO:0008006" key="9">
    <source>
        <dbReference type="Google" id="ProtNLM"/>
    </source>
</evidence>
<dbReference type="InterPro" id="IPR052035">
    <property type="entry name" value="ZnF_BED_domain_contain"/>
</dbReference>